<protein>
    <submittedName>
        <fullName evidence="1">Uncharacterized protein</fullName>
    </submittedName>
</protein>
<dbReference type="Proteomes" id="UP000886523">
    <property type="component" value="Unassembled WGS sequence"/>
</dbReference>
<comment type="caution">
    <text evidence="1">The sequence shown here is derived from an EMBL/GenBank/DDBJ whole genome shotgun (WGS) entry which is preliminary data.</text>
</comment>
<feature type="non-terminal residue" evidence="1">
    <location>
        <position position="1"/>
    </location>
</feature>
<dbReference type="OrthoDB" id="2613383at2759"/>
<organism evidence="1 2">
    <name type="scientific">Hydnum rufescens UP504</name>
    <dbReference type="NCBI Taxonomy" id="1448309"/>
    <lineage>
        <taxon>Eukaryota</taxon>
        <taxon>Fungi</taxon>
        <taxon>Dikarya</taxon>
        <taxon>Basidiomycota</taxon>
        <taxon>Agaricomycotina</taxon>
        <taxon>Agaricomycetes</taxon>
        <taxon>Cantharellales</taxon>
        <taxon>Hydnaceae</taxon>
        <taxon>Hydnum</taxon>
    </lineage>
</organism>
<dbReference type="EMBL" id="MU129175">
    <property type="protein sequence ID" value="KAF9505082.1"/>
    <property type="molecule type" value="Genomic_DNA"/>
</dbReference>
<sequence length="76" mass="8772">WSVKRLQFPLRLGYTSTFDSAQGKTLGQVEIDLTQPIFTHEQLCTITSRVQNRQGHLVRRRINSTTVPNVVFPEFL</sequence>
<evidence type="ECO:0000313" key="1">
    <source>
        <dbReference type="EMBL" id="KAF9505082.1"/>
    </source>
</evidence>
<dbReference type="AlphaFoldDB" id="A0A9P6AGB3"/>
<keyword evidence="2" id="KW-1185">Reference proteome</keyword>
<feature type="non-terminal residue" evidence="1">
    <location>
        <position position="76"/>
    </location>
</feature>
<accession>A0A9P6AGB3</accession>
<evidence type="ECO:0000313" key="2">
    <source>
        <dbReference type="Proteomes" id="UP000886523"/>
    </source>
</evidence>
<reference evidence="1" key="1">
    <citation type="journal article" date="2020" name="Nat. Commun.">
        <title>Large-scale genome sequencing of mycorrhizal fungi provides insights into the early evolution of symbiotic traits.</title>
        <authorList>
            <person name="Miyauchi S."/>
            <person name="Kiss E."/>
            <person name="Kuo A."/>
            <person name="Drula E."/>
            <person name="Kohler A."/>
            <person name="Sanchez-Garcia M."/>
            <person name="Morin E."/>
            <person name="Andreopoulos B."/>
            <person name="Barry K.W."/>
            <person name="Bonito G."/>
            <person name="Buee M."/>
            <person name="Carver A."/>
            <person name="Chen C."/>
            <person name="Cichocki N."/>
            <person name="Clum A."/>
            <person name="Culley D."/>
            <person name="Crous P.W."/>
            <person name="Fauchery L."/>
            <person name="Girlanda M."/>
            <person name="Hayes R.D."/>
            <person name="Keri Z."/>
            <person name="LaButti K."/>
            <person name="Lipzen A."/>
            <person name="Lombard V."/>
            <person name="Magnuson J."/>
            <person name="Maillard F."/>
            <person name="Murat C."/>
            <person name="Nolan M."/>
            <person name="Ohm R.A."/>
            <person name="Pangilinan J."/>
            <person name="Pereira M.F."/>
            <person name="Perotto S."/>
            <person name="Peter M."/>
            <person name="Pfister S."/>
            <person name="Riley R."/>
            <person name="Sitrit Y."/>
            <person name="Stielow J.B."/>
            <person name="Szollosi G."/>
            <person name="Zifcakova L."/>
            <person name="Stursova M."/>
            <person name="Spatafora J.W."/>
            <person name="Tedersoo L."/>
            <person name="Vaario L.M."/>
            <person name="Yamada A."/>
            <person name="Yan M."/>
            <person name="Wang P."/>
            <person name="Xu J."/>
            <person name="Bruns T."/>
            <person name="Baldrian P."/>
            <person name="Vilgalys R."/>
            <person name="Dunand C."/>
            <person name="Henrissat B."/>
            <person name="Grigoriev I.V."/>
            <person name="Hibbett D."/>
            <person name="Nagy L.G."/>
            <person name="Martin F.M."/>
        </authorList>
    </citation>
    <scope>NUCLEOTIDE SEQUENCE</scope>
    <source>
        <strain evidence="1">UP504</strain>
    </source>
</reference>
<gene>
    <name evidence="1" type="ORF">BS47DRAFT_1249186</name>
</gene>
<proteinExistence type="predicted"/>
<name>A0A9P6AGB3_9AGAM</name>